<proteinExistence type="predicted"/>
<protein>
    <recommendedName>
        <fullName evidence="6">Homeobox domain-containing protein</fullName>
    </recommendedName>
</protein>
<accession>A0A7R8X8X2</accession>
<feature type="region of interest" description="Disordered" evidence="5">
    <location>
        <begin position="1"/>
        <end position="50"/>
    </location>
</feature>
<dbReference type="GO" id="GO:0000978">
    <property type="term" value="F:RNA polymerase II cis-regulatory region sequence-specific DNA binding"/>
    <property type="evidence" value="ECO:0007669"/>
    <property type="project" value="TreeGrafter"/>
</dbReference>
<evidence type="ECO:0000313" key="7">
    <source>
        <dbReference type="EMBL" id="CAD7245446.1"/>
    </source>
</evidence>
<organism evidence="7">
    <name type="scientific">Darwinula stevensoni</name>
    <dbReference type="NCBI Taxonomy" id="69355"/>
    <lineage>
        <taxon>Eukaryota</taxon>
        <taxon>Metazoa</taxon>
        <taxon>Ecdysozoa</taxon>
        <taxon>Arthropoda</taxon>
        <taxon>Crustacea</taxon>
        <taxon>Oligostraca</taxon>
        <taxon>Ostracoda</taxon>
        <taxon>Podocopa</taxon>
        <taxon>Podocopida</taxon>
        <taxon>Darwinulocopina</taxon>
        <taxon>Darwinuloidea</taxon>
        <taxon>Darwinulidae</taxon>
        <taxon>Darwinula</taxon>
    </lineage>
</organism>
<dbReference type="CDD" id="cd00086">
    <property type="entry name" value="homeodomain"/>
    <property type="match status" value="1"/>
</dbReference>
<keyword evidence="3 4" id="KW-0371">Homeobox</keyword>
<name>A0A7R8X8X2_9CRUS</name>
<dbReference type="Gene3D" id="1.10.10.60">
    <property type="entry name" value="Homeodomain-like"/>
    <property type="match status" value="1"/>
</dbReference>
<dbReference type="PANTHER" id="PTHR24341:SF6">
    <property type="entry name" value="HOMEOBOX PROTEIN INVECTED"/>
    <property type="match status" value="1"/>
</dbReference>
<dbReference type="InterPro" id="IPR001356">
    <property type="entry name" value="HD"/>
</dbReference>
<dbReference type="EMBL" id="LR900371">
    <property type="protein sequence ID" value="CAD7245446.1"/>
    <property type="molecule type" value="Genomic_DNA"/>
</dbReference>
<evidence type="ECO:0000256" key="5">
    <source>
        <dbReference type="SAM" id="MobiDB-lite"/>
    </source>
</evidence>
<evidence type="ECO:0000256" key="3">
    <source>
        <dbReference type="PROSITE-ProRule" id="PRU00108"/>
    </source>
</evidence>
<feature type="compositionally biased region" description="Polar residues" evidence="5">
    <location>
        <begin position="36"/>
        <end position="50"/>
    </location>
</feature>
<dbReference type="EMBL" id="CAJPEV010000854">
    <property type="protein sequence ID" value="CAG0889107.1"/>
    <property type="molecule type" value="Genomic_DNA"/>
</dbReference>
<keyword evidence="3 4" id="KW-0238">DNA-binding</keyword>
<keyword evidence="2 3" id="KW-0539">Nucleus</keyword>
<feature type="DNA-binding region" description="Homeobox" evidence="3">
    <location>
        <begin position="42"/>
        <end position="101"/>
    </location>
</feature>
<dbReference type="Proteomes" id="UP000677054">
    <property type="component" value="Unassembled WGS sequence"/>
</dbReference>
<dbReference type="PROSITE" id="PS50071">
    <property type="entry name" value="HOMEOBOX_2"/>
    <property type="match status" value="1"/>
</dbReference>
<evidence type="ECO:0000256" key="1">
    <source>
        <dbReference type="ARBA" id="ARBA00004123"/>
    </source>
</evidence>
<dbReference type="InterPro" id="IPR009057">
    <property type="entry name" value="Homeodomain-like_sf"/>
</dbReference>
<evidence type="ECO:0000259" key="6">
    <source>
        <dbReference type="PROSITE" id="PS50071"/>
    </source>
</evidence>
<evidence type="ECO:0000256" key="4">
    <source>
        <dbReference type="RuleBase" id="RU000682"/>
    </source>
</evidence>
<dbReference type="InterPro" id="IPR050720">
    <property type="entry name" value="Engrailed_Homeobox_TFs"/>
</dbReference>
<sequence length="106" mass="12527">MGNASRWFKHITRMADANNVRKRKSDSSEVKKPQPKQGQTSGGKSKTRFTPEQLLTLNKIFEERKYIDEKERQELAENFNVAEKSIHNWFQNARTRWKKAVFVEQS</sequence>
<dbReference type="AlphaFoldDB" id="A0A7R8X8X2"/>
<evidence type="ECO:0000256" key="2">
    <source>
        <dbReference type="ARBA" id="ARBA00023242"/>
    </source>
</evidence>
<comment type="subcellular location">
    <subcellularLocation>
        <location evidence="1 3 4">Nucleus</location>
    </subcellularLocation>
</comment>
<dbReference type="SUPFAM" id="SSF46689">
    <property type="entry name" value="Homeodomain-like"/>
    <property type="match status" value="1"/>
</dbReference>
<feature type="domain" description="Homeobox" evidence="6">
    <location>
        <begin position="40"/>
        <end position="100"/>
    </location>
</feature>
<dbReference type="PANTHER" id="PTHR24341">
    <property type="entry name" value="HOMEOBOX PROTEIN ENGRAILED"/>
    <property type="match status" value="1"/>
</dbReference>
<dbReference type="GO" id="GO:0030182">
    <property type="term" value="P:neuron differentiation"/>
    <property type="evidence" value="ECO:0007669"/>
    <property type="project" value="TreeGrafter"/>
</dbReference>
<keyword evidence="8" id="KW-1185">Reference proteome</keyword>
<reference evidence="7" key="1">
    <citation type="submission" date="2020-11" db="EMBL/GenBank/DDBJ databases">
        <authorList>
            <person name="Tran Van P."/>
        </authorList>
    </citation>
    <scope>NUCLEOTIDE SEQUENCE</scope>
</reference>
<gene>
    <name evidence="7" type="ORF">DSTB1V02_LOCUS5319</name>
</gene>
<dbReference type="GO" id="GO:0005634">
    <property type="term" value="C:nucleus"/>
    <property type="evidence" value="ECO:0007669"/>
    <property type="project" value="UniProtKB-SubCell"/>
</dbReference>
<dbReference type="SMART" id="SM00389">
    <property type="entry name" value="HOX"/>
    <property type="match status" value="1"/>
</dbReference>
<dbReference type="GO" id="GO:0000981">
    <property type="term" value="F:DNA-binding transcription factor activity, RNA polymerase II-specific"/>
    <property type="evidence" value="ECO:0007669"/>
    <property type="project" value="TreeGrafter"/>
</dbReference>
<evidence type="ECO:0000313" key="8">
    <source>
        <dbReference type="Proteomes" id="UP000677054"/>
    </source>
</evidence>
<dbReference type="OrthoDB" id="6159439at2759"/>
<dbReference type="Pfam" id="PF00046">
    <property type="entry name" value="Homeodomain"/>
    <property type="match status" value="1"/>
</dbReference>